<dbReference type="PANTHER" id="PTHR34135:SF2">
    <property type="entry name" value="LYSOZYME"/>
    <property type="match status" value="1"/>
</dbReference>
<proteinExistence type="inferred from homology"/>
<dbReference type="InterPro" id="IPR018077">
    <property type="entry name" value="Glyco_hydro_fam25_subgr"/>
</dbReference>
<dbReference type="InterPro" id="IPR002053">
    <property type="entry name" value="Glyco_hydro_25"/>
</dbReference>
<evidence type="ECO:0000313" key="6">
    <source>
        <dbReference type="Proteomes" id="UP000018072"/>
    </source>
</evidence>
<dbReference type="STRING" id="1263103.BN741_01246"/>
<sequence>MPLCLFYSNFAFMKRIFYIHIYIILGLFYSCPVFSQDNLVQCEDTCAHVHGIDLSHYQGEVFWEVIGNNTKMAYVYLKATEGGDRIDHMYEQNIDLAHKYGLKVGSYHFFRPKTDLSKQLANFKTQCRPSQQDLIPMIDIEVKQGMSTEAFRDSVAKFLVMVEKAYHQKPLVYTGTNFYNKYLVGVLDDYKLMIAQYSKNEPILADDKDYMLWQYTGKGYIDGIKGYVDKSRFMGRHSLRELKYQRR</sequence>
<keyword evidence="3" id="KW-0326">Glycosidase</keyword>
<organism evidence="5 6">
    <name type="scientific">Leyella stercorea CAG:629</name>
    <dbReference type="NCBI Taxonomy" id="1263103"/>
    <lineage>
        <taxon>Bacteria</taxon>
        <taxon>Pseudomonadati</taxon>
        <taxon>Bacteroidota</taxon>
        <taxon>Bacteroidia</taxon>
        <taxon>Bacteroidales</taxon>
        <taxon>Prevotellaceae</taxon>
        <taxon>Leyella</taxon>
    </lineage>
</organism>
<accession>R7GXX8</accession>
<protein>
    <submittedName>
        <fullName evidence="5">Glycosyl hydrolase family 25</fullName>
    </submittedName>
</protein>
<evidence type="ECO:0000256" key="4">
    <source>
        <dbReference type="SAM" id="Phobius"/>
    </source>
</evidence>
<evidence type="ECO:0000256" key="3">
    <source>
        <dbReference type="ARBA" id="ARBA00023295"/>
    </source>
</evidence>
<dbReference type="Gene3D" id="3.20.20.80">
    <property type="entry name" value="Glycosidases"/>
    <property type="match status" value="1"/>
</dbReference>
<gene>
    <name evidence="5" type="ORF">BN741_01246</name>
</gene>
<dbReference type="Proteomes" id="UP000018072">
    <property type="component" value="Unassembled WGS sequence"/>
</dbReference>
<keyword evidence="4" id="KW-0812">Transmembrane</keyword>
<evidence type="ECO:0000313" key="5">
    <source>
        <dbReference type="EMBL" id="CDE32234.1"/>
    </source>
</evidence>
<evidence type="ECO:0000256" key="1">
    <source>
        <dbReference type="ARBA" id="ARBA00010646"/>
    </source>
</evidence>
<name>R7GXX8_9BACT</name>
<dbReference type="AlphaFoldDB" id="R7GXX8"/>
<dbReference type="GO" id="GO:0016052">
    <property type="term" value="P:carbohydrate catabolic process"/>
    <property type="evidence" value="ECO:0007669"/>
    <property type="project" value="TreeGrafter"/>
</dbReference>
<dbReference type="PANTHER" id="PTHR34135">
    <property type="entry name" value="LYSOZYME"/>
    <property type="match status" value="1"/>
</dbReference>
<dbReference type="SUPFAM" id="SSF51445">
    <property type="entry name" value="(Trans)glycosidases"/>
    <property type="match status" value="1"/>
</dbReference>
<dbReference type="EMBL" id="CBIT010000125">
    <property type="protein sequence ID" value="CDE32234.1"/>
    <property type="molecule type" value="Genomic_DNA"/>
</dbReference>
<dbReference type="InterPro" id="IPR017853">
    <property type="entry name" value="GH"/>
</dbReference>
<comment type="similarity">
    <text evidence="1">Belongs to the glycosyl hydrolase 25 family.</text>
</comment>
<keyword evidence="4" id="KW-1133">Transmembrane helix</keyword>
<keyword evidence="4" id="KW-0472">Membrane</keyword>
<dbReference type="GO" id="GO:0003796">
    <property type="term" value="F:lysozyme activity"/>
    <property type="evidence" value="ECO:0007669"/>
    <property type="project" value="InterPro"/>
</dbReference>
<dbReference type="GO" id="GO:0009253">
    <property type="term" value="P:peptidoglycan catabolic process"/>
    <property type="evidence" value="ECO:0007669"/>
    <property type="project" value="InterPro"/>
</dbReference>
<feature type="transmembrane region" description="Helical" evidence="4">
    <location>
        <begin position="16"/>
        <end position="35"/>
    </location>
</feature>
<dbReference type="PROSITE" id="PS51904">
    <property type="entry name" value="GLYCOSYL_HYDROL_F25_2"/>
    <property type="match status" value="1"/>
</dbReference>
<evidence type="ECO:0000256" key="2">
    <source>
        <dbReference type="ARBA" id="ARBA00022801"/>
    </source>
</evidence>
<comment type="caution">
    <text evidence="5">The sequence shown here is derived from an EMBL/GenBank/DDBJ whole genome shotgun (WGS) entry which is preliminary data.</text>
</comment>
<dbReference type="Pfam" id="PF01183">
    <property type="entry name" value="Glyco_hydro_25"/>
    <property type="match status" value="1"/>
</dbReference>
<dbReference type="GO" id="GO:0016998">
    <property type="term" value="P:cell wall macromolecule catabolic process"/>
    <property type="evidence" value="ECO:0007669"/>
    <property type="project" value="InterPro"/>
</dbReference>
<reference evidence="5" key="1">
    <citation type="submission" date="2012-11" db="EMBL/GenBank/DDBJ databases">
        <title>Dependencies among metagenomic species, viruses, plasmids and units of genetic variation.</title>
        <authorList>
            <person name="Nielsen H.B."/>
            <person name="Almeida M."/>
            <person name="Juncker A.S."/>
            <person name="Rasmussen S."/>
            <person name="Li J."/>
            <person name="Sunagawa S."/>
            <person name="Plichta D."/>
            <person name="Gautier L."/>
            <person name="Le Chatelier E."/>
            <person name="Peletier E."/>
            <person name="Bonde I."/>
            <person name="Nielsen T."/>
            <person name="Manichanh C."/>
            <person name="Arumugam M."/>
            <person name="Batto J."/>
            <person name="Santos M.B.Q.D."/>
            <person name="Blom N."/>
            <person name="Borruel N."/>
            <person name="Burgdorf K.S."/>
            <person name="Boumezbeur F."/>
            <person name="Casellas F."/>
            <person name="Dore J."/>
            <person name="Guarner F."/>
            <person name="Hansen T."/>
            <person name="Hildebrand F."/>
            <person name="Kaas R.S."/>
            <person name="Kennedy S."/>
            <person name="Kristiansen K."/>
            <person name="Kultima J.R."/>
            <person name="Leonard P."/>
            <person name="Levenez F."/>
            <person name="Lund O."/>
            <person name="Moumen B."/>
            <person name="Le Paslier D."/>
            <person name="Pons N."/>
            <person name="Pedersen O."/>
            <person name="Prifti E."/>
            <person name="Qin J."/>
            <person name="Raes J."/>
            <person name="Tap J."/>
            <person name="Tims S."/>
            <person name="Ussery D.W."/>
            <person name="Yamada T."/>
            <person name="MetaHit consortium"/>
            <person name="Renault P."/>
            <person name="Sicheritz-Ponten T."/>
            <person name="Bork P."/>
            <person name="Wang J."/>
            <person name="Brunak S."/>
            <person name="Ehrlich S.D."/>
        </authorList>
    </citation>
    <scope>NUCLEOTIDE SEQUENCE [LARGE SCALE GENOMIC DNA]</scope>
</reference>
<keyword evidence="2 5" id="KW-0378">Hydrolase</keyword>
<dbReference type="SMART" id="SM00641">
    <property type="entry name" value="Glyco_25"/>
    <property type="match status" value="1"/>
</dbReference>